<evidence type="ECO:0000256" key="1">
    <source>
        <dbReference type="SAM" id="Phobius"/>
    </source>
</evidence>
<accession>A0A413BEQ5</accession>
<keyword evidence="1" id="KW-0812">Transmembrane</keyword>
<evidence type="ECO:0000313" key="2">
    <source>
        <dbReference type="EMBL" id="RGW39159.1"/>
    </source>
</evidence>
<evidence type="ECO:0000313" key="3">
    <source>
        <dbReference type="Proteomes" id="UP000286581"/>
    </source>
</evidence>
<organism evidence="2 3">
    <name type="scientific">Agathobacter rectalis</name>
    <dbReference type="NCBI Taxonomy" id="39491"/>
    <lineage>
        <taxon>Bacteria</taxon>
        <taxon>Bacillati</taxon>
        <taxon>Bacillota</taxon>
        <taxon>Clostridia</taxon>
        <taxon>Lachnospirales</taxon>
        <taxon>Lachnospiraceae</taxon>
        <taxon>Agathobacter</taxon>
    </lineage>
</organism>
<dbReference type="EMBL" id="QSAE01000033">
    <property type="protein sequence ID" value="RGW39159.1"/>
    <property type="molecule type" value="Genomic_DNA"/>
</dbReference>
<feature type="transmembrane region" description="Helical" evidence="1">
    <location>
        <begin position="36"/>
        <end position="55"/>
    </location>
</feature>
<comment type="caution">
    <text evidence="2">The sequence shown here is derived from an EMBL/GenBank/DDBJ whole genome shotgun (WGS) entry which is preliminary data.</text>
</comment>
<keyword evidence="1" id="KW-1133">Transmembrane helix</keyword>
<reference evidence="2 3" key="1">
    <citation type="submission" date="2018-08" db="EMBL/GenBank/DDBJ databases">
        <title>A genome reference for cultivated species of the human gut microbiota.</title>
        <authorList>
            <person name="Zou Y."/>
            <person name="Xue W."/>
            <person name="Luo G."/>
        </authorList>
    </citation>
    <scope>NUCLEOTIDE SEQUENCE [LARGE SCALE GENOMIC DNA]</scope>
    <source>
        <strain evidence="2 3">AF12-8</strain>
    </source>
</reference>
<dbReference type="AlphaFoldDB" id="A0A413BEQ5"/>
<keyword evidence="1" id="KW-0472">Membrane</keyword>
<name>A0A413BEQ5_9FIRM</name>
<evidence type="ECO:0008006" key="4">
    <source>
        <dbReference type="Google" id="ProtNLM"/>
    </source>
</evidence>
<protein>
    <recommendedName>
        <fullName evidence="4">DUF4179 domain-containing protein</fullName>
    </recommendedName>
</protein>
<proteinExistence type="predicted"/>
<sequence length="97" mass="11162">MDDKKLDVMSLVKDEYIVETAPKTFFNRKKLRAKRYMKLAACVAIIATVFSVSPMRSLADYIVKKLKITINFNENNVNIGDAYETKITIPKDCKKVR</sequence>
<dbReference type="Proteomes" id="UP000286581">
    <property type="component" value="Unassembled WGS sequence"/>
</dbReference>
<gene>
    <name evidence="2" type="ORF">DWV78_10520</name>
</gene>